<dbReference type="PANTHER" id="PTHR46253">
    <property type="entry name" value="TGF-BETA-ACTIVATED KINASE 1 AND MAP3K7-BINDING PROTEIN TAB"/>
    <property type="match status" value="1"/>
</dbReference>
<keyword evidence="3" id="KW-1185">Reference proteome</keyword>
<evidence type="ECO:0000313" key="3">
    <source>
        <dbReference type="Proteomes" id="UP000551758"/>
    </source>
</evidence>
<dbReference type="PANTHER" id="PTHR46253:SF2">
    <property type="entry name" value="TGF-BETA-ACTIVATED KINASE 1 AND MAP3K7-BINDING PROTEIN 2"/>
    <property type="match status" value="1"/>
</dbReference>
<reference evidence="2 3" key="1">
    <citation type="journal article" date="2020" name="Mol. Biol. Evol.">
        <title>Interspecific Gene Flow and the Evolution of Specialization in Black and White Rhinoceros.</title>
        <authorList>
            <person name="Moodley Y."/>
            <person name="Westbury M.V."/>
            <person name="Russo I.M."/>
            <person name="Gopalakrishnan S."/>
            <person name="Rakotoarivelo A."/>
            <person name="Olsen R.A."/>
            <person name="Prost S."/>
            <person name="Tunstall T."/>
            <person name="Ryder O.A."/>
            <person name="Dalen L."/>
            <person name="Bruford M.W."/>
        </authorList>
    </citation>
    <scope>NUCLEOTIDE SEQUENCE [LARGE SCALE GENOMIC DNA]</scope>
    <source>
        <strain evidence="2">SBR-YM</strain>
        <tissue evidence="2">Skin</tissue>
    </source>
</reference>
<name>A0A7J7E9X5_DICBM</name>
<dbReference type="GO" id="GO:0070530">
    <property type="term" value="F:K63-linked polyubiquitin modification-dependent protein binding"/>
    <property type="evidence" value="ECO:0007669"/>
    <property type="project" value="TreeGrafter"/>
</dbReference>
<dbReference type="EMBL" id="JACDTQ010003814">
    <property type="protein sequence ID" value="KAF5912461.1"/>
    <property type="molecule type" value="Genomic_DNA"/>
</dbReference>
<feature type="non-terminal residue" evidence="2">
    <location>
        <position position="1"/>
    </location>
</feature>
<protein>
    <submittedName>
        <fullName evidence="2">Uncharacterized protein</fullName>
    </submittedName>
</protein>
<gene>
    <name evidence="2" type="ORF">HPG69_004131</name>
</gene>
<evidence type="ECO:0000313" key="2">
    <source>
        <dbReference type="EMBL" id="KAF5912461.1"/>
    </source>
</evidence>
<accession>A0A7J7E9X5</accession>
<dbReference type="Gene3D" id="1.10.8.10">
    <property type="entry name" value="DNA helicase RuvA subunit, C-terminal domain"/>
    <property type="match status" value="1"/>
</dbReference>
<comment type="caution">
    <text evidence="2">The sequence shown here is derived from an EMBL/GenBank/DDBJ whole genome shotgun (WGS) entry which is preliminary data.</text>
</comment>
<feature type="compositionally biased region" description="Polar residues" evidence="1">
    <location>
        <begin position="220"/>
        <end position="233"/>
    </location>
</feature>
<dbReference type="AlphaFoldDB" id="A0A7J7E9X5"/>
<evidence type="ECO:0000256" key="1">
    <source>
        <dbReference type="SAM" id="MobiDB-lite"/>
    </source>
</evidence>
<feature type="region of interest" description="Disordered" evidence="1">
    <location>
        <begin position="214"/>
        <end position="233"/>
    </location>
</feature>
<organism evidence="2 3">
    <name type="scientific">Diceros bicornis minor</name>
    <name type="common">South-central black rhinoceros</name>
    <dbReference type="NCBI Taxonomy" id="77932"/>
    <lineage>
        <taxon>Eukaryota</taxon>
        <taxon>Metazoa</taxon>
        <taxon>Chordata</taxon>
        <taxon>Craniata</taxon>
        <taxon>Vertebrata</taxon>
        <taxon>Euteleostomi</taxon>
        <taxon>Mammalia</taxon>
        <taxon>Eutheria</taxon>
        <taxon>Laurasiatheria</taxon>
        <taxon>Perissodactyla</taxon>
        <taxon>Rhinocerotidae</taxon>
        <taxon>Diceros</taxon>
    </lineage>
</organism>
<proteinExistence type="predicted"/>
<dbReference type="Proteomes" id="UP000551758">
    <property type="component" value="Unassembled WGS sequence"/>
</dbReference>
<sequence length="233" mass="27538">YLYKNLCETPEDRQEKKEYFPDKGLGIDKTAFVYHDSLKDIFTLPQIVFWKFSPIHIYPSTDKDNHRLLNENIRMSSLRPYRKRKINQIAYHIRGYMEQVVSEMEPKLYEILLCMLQNHNNLDICCAVFSQENTKYVYCEWTFLTNDSGISGQWNHMISLNLDLQSRNVHHMEEKGIESMELNLRAKLARPQDISHLHAHQFTYYSIITSNSFNSSQSSGNKQYNIQNISTEP</sequence>
<dbReference type="GO" id="GO:0043123">
    <property type="term" value="P:positive regulation of canonical NF-kappaB signal transduction"/>
    <property type="evidence" value="ECO:0007669"/>
    <property type="project" value="TreeGrafter"/>
</dbReference>